<dbReference type="Proteomes" id="UP001266099">
    <property type="component" value="Unassembled WGS sequence"/>
</dbReference>
<dbReference type="NCBIfam" id="NF041260">
    <property type="entry name" value="actino_IHF"/>
    <property type="match status" value="1"/>
</dbReference>
<evidence type="ECO:0000259" key="1">
    <source>
        <dbReference type="Pfam" id="PF22525"/>
    </source>
</evidence>
<dbReference type="InterPro" id="IPR055201">
    <property type="entry name" value="IHF-like_H2TH"/>
</dbReference>
<sequence length="103" mass="10703">MALPALSAEQRKVALEKAAAVRKERAQLKKDLKDGKIKLSEVLAAGKENSVAGKLKVSALLTSLPGIGTAKAASIMEKIGISASRRVGGLGQHQAEALIEIFG</sequence>
<dbReference type="RefSeq" id="WP_309954819.1">
    <property type="nucleotide sequence ID" value="NZ_CP136414.1"/>
</dbReference>
<dbReference type="InterPro" id="IPR010979">
    <property type="entry name" value="Ribosomal_uS13-like_H2TH"/>
</dbReference>
<gene>
    <name evidence="2" type="ORF">J2S36_000300</name>
</gene>
<evidence type="ECO:0000313" key="3">
    <source>
        <dbReference type="Proteomes" id="UP001266099"/>
    </source>
</evidence>
<dbReference type="SUPFAM" id="SSF46946">
    <property type="entry name" value="S13-like H2TH domain"/>
    <property type="match status" value="1"/>
</dbReference>
<protein>
    <submittedName>
        <fullName evidence="2">Transposase</fullName>
    </submittedName>
</protein>
<evidence type="ECO:0000313" key="2">
    <source>
        <dbReference type="EMBL" id="MDR6938757.1"/>
    </source>
</evidence>
<reference evidence="2 3" key="1">
    <citation type="submission" date="2023-07" db="EMBL/GenBank/DDBJ databases">
        <title>Sequencing the genomes of 1000 actinobacteria strains.</title>
        <authorList>
            <person name="Klenk H.-P."/>
        </authorList>
    </citation>
    <scope>NUCLEOTIDE SEQUENCE [LARGE SCALE GENOMIC DNA]</scope>
    <source>
        <strain evidence="2 3">DSM 15539</strain>
    </source>
</reference>
<proteinExistence type="predicted"/>
<accession>A0ABU1T083</accession>
<keyword evidence="3" id="KW-1185">Reference proteome</keyword>
<dbReference type="InterPro" id="IPR047806">
    <property type="entry name" value="IHF_actinobact"/>
</dbReference>
<dbReference type="Pfam" id="PF22525">
    <property type="entry name" value="H2TH_5"/>
    <property type="match status" value="1"/>
</dbReference>
<name>A0ABU1T083_9ACTO</name>
<comment type="caution">
    <text evidence="2">The sequence shown here is derived from an EMBL/GenBank/DDBJ whole genome shotgun (WGS) entry which is preliminary data.</text>
</comment>
<dbReference type="EMBL" id="JAVDUJ010000001">
    <property type="protein sequence ID" value="MDR6938757.1"/>
    <property type="molecule type" value="Genomic_DNA"/>
</dbReference>
<feature type="domain" description="Integration host factor-like helix-two turn-helix" evidence="1">
    <location>
        <begin position="32"/>
        <end position="102"/>
    </location>
</feature>
<organism evidence="2 3">
    <name type="scientific">Arcanobacterium hippocoleae</name>
    <dbReference type="NCBI Taxonomy" id="149017"/>
    <lineage>
        <taxon>Bacteria</taxon>
        <taxon>Bacillati</taxon>
        <taxon>Actinomycetota</taxon>
        <taxon>Actinomycetes</taxon>
        <taxon>Actinomycetales</taxon>
        <taxon>Actinomycetaceae</taxon>
        <taxon>Arcanobacterium</taxon>
    </lineage>
</organism>
<dbReference type="Gene3D" id="1.10.8.50">
    <property type="match status" value="1"/>
</dbReference>